<accession>A0ABW4TJK4</accession>
<proteinExistence type="predicted"/>
<reference evidence="2" key="1">
    <citation type="journal article" date="2019" name="Int. J. Syst. Evol. Microbiol.">
        <title>The Global Catalogue of Microorganisms (GCM) 10K type strain sequencing project: providing services to taxonomists for standard genome sequencing and annotation.</title>
        <authorList>
            <consortium name="The Broad Institute Genomics Platform"/>
            <consortium name="The Broad Institute Genome Sequencing Center for Infectious Disease"/>
            <person name="Wu L."/>
            <person name="Ma J."/>
        </authorList>
    </citation>
    <scope>NUCLEOTIDE SEQUENCE [LARGE SCALE GENOMIC DNA]</scope>
    <source>
        <strain evidence="2">CGMCC 1.12477</strain>
    </source>
</reference>
<protein>
    <submittedName>
        <fullName evidence="1">Uncharacterized protein</fullName>
    </submittedName>
</protein>
<evidence type="ECO:0000313" key="2">
    <source>
        <dbReference type="Proteomes" id="UP001597351"/>
    </source>
</evidence>
<dbReference type="Proteomes" id="UP001597351">
    <property type="component" value="Unassembled WGS sequence"/>
</dbReference>
<sequence>MPGSTTLIHDALRPVLVGTAFEGYHDGRPEDDGGARAGVVWCAATPEFVRCHPDATAPLDTEHPDGCIDLWVHVDDDGLLETAFMECLDLDDGLVGRRVEDALPVLARRVADVLR</sequence>
<keyword evidence="2" id="KW-1185">Reference proteome</keyword>
<organism evidence="1 2">
    <name type="scientific">Nocardioides aestuarii</name>
    <dbReference type="NCBI Taxonomy" id="252231"/>
    <lineage>
        <taxon>Bacteria</taxon>
        <taxon>Bacillati</taxon>
        <taxon>Actinomycetota</taxon>
        <taxon>Actinomycetes</taxon>
        <taxon>Propionibacteriales</taxon>
        <taxon>Nocardioidaceae</taxon>
        <taxon>Nocardioides</taxon>
    </lineage>
</organism>
<comment type="caution">
    <text evidence="1">The sequence shown here is derived from an EMBL/GenBank/DDBJ whole genome shotgun (WGS) entry which is preliminary data.</text>
</comment>
<evidence type="ECO:0000313" key="1">
    <source>
        <dbReference type="EMBL" id="MFD1945697.1"/>
    </source>
</evidence>
<name>A0ABW4TJK4_9ACTN</name>
<gene>
    <name evidence="1" type="ORF">ACFSDE_02750</name>
</gene>
<dbReference type="EMBL" id="JBHUGD010000001">
    <property type="protein sequence ID" value="MFD1945697.1"/>
    <property type="molecule type" value="Genomic_DNA"/>
</dbReference>
<dbReference type="RefSeq" id="WP_343915401.1">
    <property type="nucleotide sequence ID" value="NZ_BAAAJT010000002.1"/>
</dbReference>